<dbReference type="GO" id="GO:0004527">
    <property type="term" value="F:exonuclease activity"/>
    <property type="evidence" value="ECO:0007669"/>
    <property type="project" value="UniProtKB-KW"/>
</dbReference>
<keyword evidence="2" id="KW-0269">Exonuclease</keyword>
<gene>
    <name evidence="2" type="ORF">EPI10_013564</name>
</gene>
<dbReference type="OrthoDB" id="1750221at2759"/>
<sequence length="101" mass="11560">MHPDKALGPTKPTSMKDLRLIALCNIVYKLVVKVLTNCLKIFHLITDNVMVAFETIHNMKNKGRGLMGEIALKVDISKAYDMVDWIFLHFILERLGFITDE</sequence>
<feature type="domain" description="Reverse transcriptase" evidence="1">
    <location>
        <begin position="11"/>
        <end position="95"/>
    </location>
</feature>
<dbReference type="GO" id="GO:0004519">
    <property type="term" value="F:endonuclease activity"/>
    <property type="evidence" value="ECO:0007669"/>
    <property type="project" value="UniProtKB-KW"/>
</dbReference>
<name>A0A5B6UNR6_9ROSI</name>
<comment type="caution">
    <text evidence="2">The sequence shown here is derived from an EMBL/GenBank/DDBJ whole genome shotgun (WGS) entry which is preliminary data.</text>
</comment>
<accession>A0A5B6UNR6</accession>
<proteinExistence type="predicted"/>
<evidence type="ECO:0000259" key="1">
    <source>
        <dbReference type="Pfam" id="PF00078"/>
    </source>
</evidence>
<dbReference type="Pfam" id="PF00078">
    <property type="entry name" value="RVT_1"/>
    <property type="match status" value="1"/>
</dbReference>
<keyword evidence="2" id="KW-0540">Nuclease</keyword>
<evidence type="ECO:0000313" key="3">
    <source>
        <dbReference type="Proteomes" id="UP000325315"/>
    </source>
</evidence>
<organism evidence="2 3">
    <name type="scientific">Gossypium australe</name>
    <dbReference type="NCBI Taxonomy" id="47621"/>
    <lineage>
        <taxon>Eukaryota</taxon>
        <taxon>Viridiplantae</taxon>
        <taxon>Streptophyta</taxon>
        <taxon>Embryophyta</taxon>
        <taxon>Tracheophyta</taxon>
        <taxon>Spermatophyta</taxon>
        <taxon>Magnoliopsida</taxon>
        <taxon>eudicotyledons</taxon>
        <taxon>Gunneridae</taxon>
        <taxon>Pentapetalae</taxon>
        <taxon>rosids</taxon>
        <taxon>malvids</taxon>
        <taxon>Malvales</taxon>
        <taxon>Malvaceae</taxon>
        <taxon>Malvoideae</taxon>
        <taxon>Gossypium</taxon>
    </lineage>
</organism>
<reference evidence="3" key="1">
    <citation type="journal article" date="2019" name="Plant Biotechnol. J.">
        <title>Genome sequencing of the Australian wild diploid species Gossypium australe highlights disease resistance and delayed gland morphogenesis.</title>
        <authorList>
            <person name="Cai Y."/>
            <person name="Cai X."/>
            <person name="Wang Q."/>
            <person name="Wang P."/>
            <person name="Zhang Y."/>
            <person name="Cai C."/>
            <person name="Xu Y."/>
            <person name="Wang K."/>
            <person name="Zhou Z."/>
            <person name="Wang C."/>
            <person name="Geng S."/>
            <person name="Li B."/>
            <person name="Dong Q."/>
            <person name="Hou Y."/>
            <person name="Wang H."/>
            <person name="Ai P."/>
            <person name="Liu Z."/>
            <person name="Yi F."/>
            <person name="Sun M."/>
            <person name="An G."/>
            <person name="Cheng J."/>
            <person name="Zhang Y."/>
            <person name="Shi Q."/>
            <person name="Xie Y."/>
            <person name="Shi X."/>
            <person name="Chang Y."/>
            <person name="Huang F."/>
            <person name="Chen Y."/>
            <person name="Hong S."/>
            <person name="Mi L."/>
            <person name="Sun Q."/>
            <person name="Zhang L."/>
            <person name="Zhou B."/>
            <person name="Peng R."/>
            <person name="Zhang X."/>
            <person name="Liu F."/>
        </authorList>
    </citation>
    <scope>NUCLEOTIDE SEQUENCE [LARGE SCALE GENOMIC DNA]</scope>
    <source>
        <strain evidence="3">cv. PA1801</strain>
    </source>
</reference>
<keyword evidence="2" id="KW-0378">Hydrolase</keyword>
<keyword evidence="3" id="KW-1185">Reference proteome</keyword>
<protein>
    <submittedName>
        <fullName evidence="2">Endonuclease/exonuclease/phosphatase family protein</fullName>
    </submittedName>
</protein>
<evidence type="ECO:0000313" key="2">
    <source>
        <dbReference type="EMBL" id="KAA3459033.1"/>
    </source>
</evidence>
<dbReference type="EMBL" id="SMMG02000010">
    <property type="protein sequence ID" value="KAA3459033.1"/>
    <property type="molecule type" value="Genomic_DNA"/>
</dbReference>
<dbReference type="Proteomes" id="UP000325315">
    <property type="component" value="Unassembled WGS sequence"/>
</dbReference>
<keyword evidence="2" id="KW-0255">Endonuclease</keyword>
<dbReference type="InterPro" id="IPR000477">
    <property type="entry name" value="RT_dom"/>
</dbReference>
<dbReference type="AlphaFoldDB" id="A0A5B6UNR6"/>